<evidence type="ECO:0000313" key="2">
    <source>
        <dbReference type="EMBL" id="TDU28347.1"/>
    </source>
</evidence>
<dbReference type="AlphaFoldDB" id="A0A4R7P3U6"/>
<organism evidence="2 3">
    <name type="scientific">Panacagrimonas perspica</name>
    <dbReference type="NCBI Taxonomy" id="381431"/>
    <lineage>
        <taxon>Bacteria</taxon>
        <taxon>Pseudomonadati</taxon>
        <taxon>Pseudomonadota</taxon>
        <taxon>Gammaproteobacteria</taxon>
        <taxon>Nevskiales</taxon>
        <taxon>Nevskiaceae</taxon>
        <taxon>Panacagrimonas</taxon>
    </lineage>
</organism>
<dbReference type="PANTHER" id="PTHR34203">
    <property type="entry name" value="METHYLTRANSFERASE, FKBM FAMILY PROTEIN"/>
    <property type="match status" value="1"/>
</dbReference>
<dbReference type="RefSeq" id="WP_133881899.1">
    <property type="nucleotide sequence ID" value="NZ_MWIN01000029.1"/>
</dbReference>
<evidence type="ECO:0000259" key="1">
    <source>
        <dbReference type="Pfam" id="PF05050"/>
    </source>
</evidence>
<dbReference type="Pfam" id="PF05050">
    <property type="entry name" value="Methyltransf_21"/>
    <property type="match status" value="1"/>
</dbReference>
<dbReference type="InterPro" id="IPR029063">
    <property type="entry name" value="SAM-dependent_MTases_sf"/>
</dbReference>
<keyword evidence="3" id="KW-1185">Reference proteome</keyword>
<evidence type="ECO:0000313" key="3">
    <source>
        <dbReference type="Proteomes" id="UP000295341"/>
    </source>
</evidence>
<proteinExistence type="predicted"/>
<comment type="caution">
    <text evidence="2">The sequence shown here is derived from an EMBL/GenBank/DDBJ whole genome shotgun (WGS) entry which is preliminary data.</text>
</comment>
<dbReference type="GO" id="GO:0008168">
    <property type="term" value="F:methyltransferase activity"/>
    <property type="evidence" value="ECO:0007669"/>
    <property type="project" value="UniProtKB-KW"/>
</dbReference>
<dbReference type="EMBL" id="SOBT01000009">
    <property type="protein sequence ID" value="TDU28347.1"/>
    <property type="molecule type" value="Genomic_DNA"/>
</dbReference>
<protein>
    <submittedName>
        <fullName evidence="2">FkbM family methyltransferase</fullName>
    </submittedName>
</protein>
<gene>
    <name evidence="2" type="ORF">DFR24_2716</name>
</gene>
<keyword evidence="2" id="KW-0808">Transferase</keyword>
<dbReference type="Gene3D" id="3.40.50.720">
    <property type="entry name" value="NAD(P)-binding Rossmann-like Domain"/>
    <property type="match status" value="1"/>
</dbReference>
<keyword evidence="2" id="KW-0489">Methyltransferase</keyword>
<dbReference type="SUPFAM" id="SSF53335">
    <property type="entry name" value="S-adenosyl-L-methionine-dependent methyltransferases"/>
    <property type="match status" value="1"/>
</dbReference>
<dbReference type="InterPro" id="IPR006342">
    <property type="entry name" value="FkbM_mtfrase"/>
</dbReference>
<dbReference type="Proteomes" id="UP000295341">
    <property type="component" value="Unassembled WGS sequence"/>
</dbReference>
<dbReference type="GO" id="GO:0032259">
    <property type="term" value="P:methylation"/>
    <property type="evidence" value="ECO:0007669"/>
    <property type="project" value="UniProtKB-KW"/>
</dbReference>
<reference evidence="2 3" key="1">
    <citation type="submission" date="2019-03" db="EMBL/GenBank/DDBJ databases">
        <title>Genomic Encyclopedia of Type Strains, Phase IV (KMG-IV): sequencing the most valuable type-strain genomes for metagenomic binning, comparative biology and taxonomic classification.</title>
        <authorList>
            <person name="Goeker M."/>
        </authorList>
    </citation>
    <scope>NUCLEOTIDE SEQUENCE [LARGE SCALE GENOMIC DNA]</scope>
    <source>
        <strain evidence="2 3">DSM 26377</strain>
    </source>
</reference>
<sequence>MKTDDCGLRLERLLSESMDAVLERERDSLEREIGGLDRPFVLFGAGNLGRKVLKTLRRIGKEPAAFMDNNPALWGTELLGVPILQPSEAAKRFDPSQVGVITTIWCGEATDKMSDRIGPLRTLGFSHIALFGHLAWKFPEAFLPHYSLDRPSKVILDAPQIRAAFACLDDDESRRLFVDHVEWRLFLDYDLLPRPSKEEIYFGPKFFGLSESEVLYDIGAYTGDSVECFLRSARGERFSQVHSFEPSPDNFRRLEQYVASLGDREQRIQTHQLALGDGIGEIQVETQSGPASRVGSGTETVAMTTIDAFAQTAAPPTLIKIDIEGFEPQCLAGAHETISRTQPVVAVCVYHLQAHLWEILLQLHSYYPQYRYRFCPHLADGWDLVLYAVPPNRLPA</sequence>
<dbReference type="NCBIfam" id="TIGR01444">
    <property type="entry name" value="fkbM_fam"/>
    <property type="match status" value="1"/>
</dbReference>
<accession>A0A4R7P3U6</accession>
<name>A0A4R7P3U6_9GAMM</name>
<dbReference type="InterPro" id="IPR052514">
    <property type="entry name" value="SAM-dependent_MTase"/>
</dbReference>
<dbReference type="PANTHER" id="PTHR34203:SF15">
    <property type="entry name" value="SLL1173 PROTEIN"/>
    <property type="match status" value="1"/>
</dbReference>
<dbReference type="OrthoDB" id="5329963at2"/>
<dbReference type="Gene3D" id="3.40.50.150">
    <property type="entry name" value="Vaccinia Virus protein VP39"/>
    <property type="match status" value="1"/>
</dbReference>
<feature type="domain" description="Methyltransferase FkbM" evidence="1">
    <location>
        <begin position="217"/>
        <end position="373"/>
    </location>
</feature>